<feature type="region of interest" description="Disordered" evidence="1">
    <location>
        <begin position="1"/>
        <end position="23"/>
    </location>
</feature>
<dbReference type="AlphaFoldDB" id="A0A0E9RKE1"/>
<reference evidence="2" key="1">
    <citation type="submission" date="2014-11" db="EMBL/GenBank/DDBJ databases">
        <authorList>
            <person name="Amaro Gonzalez C."/>
        </authorList>
    </citation>
    <scope>NUCLEOTIDE SEQUENCE</scope>
</reference>
<reference evidence="2" key="2">
    <citation type="journal article" date="2015" name="Fish Shellfish Immunol.">
        <title>Early steps in the European eel (Anguilla anguilla)-Vibrio vulnificus interaction in the gills: Role of the RtxA13 toxin.</title>
        <authorList>
            <person name="Callol A."/>
            <person name="Pajuelo D."/>
            <person name="Ebbesson L."/>
            <person name="Teles M."/>
            <person name="MacKenzie S."/>
            <person name="Amaro C."/>
        </authorList>
    </citation>
    <scope>NUCLEOTIDE SEQUENCE</scope>
</reference>
<proteinExistence type="predicted"/>
<name>A0A0E9RKE1_ANGAN</name>
<sequence>MVLQQESYGGGNTHTHTHTQFTHISPAVRRSQYAAC</sequence>
<protein>
    <submittedName>
        <fullName evidence="2">Uncharacterized protein</fullName>
    </submittedName>
</protein>
<evidence type="ECO:0000256" key="1">
    <source>
        <dbReference type="SAM" id="MobiDB-lite"/>
    </source>
</evidence>
<organism evidence="2">
    <name type="scientific">Anguilla anguilla</name>
    <name type="common">European freshwater eel</name>
    <name type="synonym">Muraena anguilla</name>
    <dbReference type="NCBI Taxonomy" id="7936"/>
    <lineage>
        <taxon>Eukaryota</taxon>
        <taxon>Metazoa</taxon>
        <taxon>Chordata</taxon>
        <taxon>Craniata</taxon>
        <taxon>Vertebrata</taxon>
        <taxon>Euteleostomi</taxon>
        <taxon>Actinopterygii</taxon>
        <taxon>Neopterygii</taxon>
        <taxon>Teleostei</taxon>
        <taxon>Anguilliformes</taxon>
        <taxon>Anguillidae</taxon>
        <taxon>Anguilla</taxon>
    </lineage>
</organism>
<dbReference type="EMBL" id="GBXM01079662">
    <property type="protein sequence ID" value="JAH28915.1"/>
    <property type="molecule type" value="Transcribed_RNA"/>
</dbReference>
<accession>A0A0E9RKE1</accession>
<evidence type="ECO:0000313" key="2">
    <source>
        <dbReference type="EMBL" id="JAH28915.1"/>
    </source>
</evidence>